<evidence type="ECO:0000313" key="4">
    <source>
        <dbReference type="Proteomes" id="UP000189738"/>
    </source>
</evidence>
<dbReference type="Proteomes" id="UP000189738">
    <property type="component" value="Chromosome"/>
</dbReference>
<reference evidence="2" key="2">
    <citation type="submission" date="2016-06" db="EMBL/GenBank/DDBJ databases">
        <authorList>
            <person name="Nicholson A.C."/>
        </authorList>
    </citation>
    <scope>NUCLEOTIDE SEQUENCE [LARGE SCALE GENOMIC DNA]</scope>
    <source>
        <strain evidence="2">E6809</strain>
    </source>
</reference>
<organism evidence="2">
    <name type="scientific">Elizabethkingia anophelis</name>
    <dbReference type="NCBI Taxonomy" id="1117645"/>
    <lineage>
        <taxon>Bacteria</taxon>
        <taxon>Pseudomonadati</taxon>
        <taxon>Bacteroidota</taxon>
        <taxon>Flavobacteriia</taxon>
        <taxon>Flavobacteriales</taxon>
        <taxon>Weeksellaceae</taxon>
        <taxon>Elizabethkingia</taxon>
    </lineage>
</organism>
<name>A0A1T3DLZ9_9FLAO</name>
<dbReference type="EMBL" id="MAHS01000012">
    <property type="protein sequence ID" value="OPB47649.1"/>
    <property type="molecule type" value="Genomic_DNA"/>
</dbReference>
<sequence>MKSEIIFIYPDNYYYFLKKYLFKTKINYKVLHNYIFYLTLIELNNSAKKHNSDEVLFKNR</sequence>
<dbReference type="AlphaFoldDB" id="A0A1T3DLZ9"/>
<evidence type="ECO:0000313" key="5">
    <source>
        <dbReference type="Proteomes" id="UP000254876"/>
    </source>
</evidence>
<accession>A0A1T3DLZ9</accession>
<dbReference type="Proteomes" id="UP000254876">
    <property type="component" value="Unassembled WGS sequence"/>
</dbReference>
<dbReference type="EMBL" id="CP014339">
    <property type="protein sequence ID" value="AQX49565.1"/>
    <property type="molecule type" value="Genomic_DNA"/>
</dbReference>
<evidence type="ECO:0000313" key="3">
    <source>
        <dbReference type="EMBL" id="STD01003.1"/>
    </source>
</evidence>
<gene>
    <name evidence="1" type="ORF">AYC66_02275</name>
    <name evidence="2" type="ORF">BAY09_06290</name>
    <name evidence="3" type="ORF">NCTC10588_01570</name>
</gene>
<reference evidence="1 4" key="1">
    <citation type="submission" date="2016-02" db="EMBL/GenBank/DDBJ databases">
        <authorList>
            <person name="Nicholson A.C."/>
            <person name="Humrighouse B.W."/>
            <person name="Loparev V."/>
            <person name="Emery B."/>
            <person name="Graziano J."/>
            <person name="McQuiston J.R."/>
        </authorList>
    </citation>
    <scope>NUCLEOTIDE SEQUENCE [LARGE SCALE GENOMIC DNA]</scope>
    <source>
        <strain evidence="1 4">E6809</strain>
    </source>
</reference>
<evidence type="ECO:0000313" key="1">
    <source>
        <dbReference type="EMBL" id="AQX49565.1"/>
    </source>
</evidence>
<reference evidence="3 5" key="3">
    <citation type="submission" date="2018-06" db="EMBL/GenBank/DDBJ databases">
        <authorList>
            <consortium name="Pathogen Informatics"/>
            <person name="Doyle S."/>
        </authorList>
    </citation>
    <scope>NUCLEOTIDE SEQUENCE [LARGE SCALE GENOMIC DNA]</scope>
    <source>
        <strain evidence="3 5">NCTC10588</strain>
    </source>
</reference>
<protein>
    <submittedName>
        <fullName evidence="2">Uncharacterized protein</fullName>
    </submittedName>
</protein>
<proteinExistence type="predicted"/>
<dbReference type="EMBL" id="UFYD01000001">
    <property type="protein sequence ID" value="STD01003.1"/>
    <property type="molecule type" value="Genomic_DNA"/>
</dbReference>
<evidence type="ECO:0000313" key="2">
    <source>
        <dbReference type="EMBL" id="OPB47649.1"/>
    </source>
</evidence>